<organism evidence="9 10">
    <name type="scientific">Weissella oryzae (strain DSM 25784 / JCM 18191 / LMG 30913 / SG25)</name>
    <dbReference type="NCBI Taxonomy" id="1329250"/>
    <lineage>
        <taxon>Bacteria</taxon>
        <taxon>Bacillati</taxon>
        <taxon>Bacillota</taxon>
        <taxon>Bacilli</taxon>
        <taxon>Lactobacillales</taxon>
        <taxon>Lactobacillaceae</taxon>
        <taxon>Weissella</taxon>
    </lineage>
</organism>
<dbReference type="eggNOG" id="COG2190">
    <property type="taxonomic scope" value="Bacteria"/>
</dbReference>
<keyword evidence="10" id="KW-1185">Reference proteome</keyword>
<evidence type="ECO:0000256" key="3">
    <source>
        <dbReference type="ARBA" id="ARBA00022448"/>
    </source>
</evidence>
<evidence type="ECO:0000256" key="1">
    <source>
        <dbReference type="ARBA" id="ARBA00004496"/>
    </source>
</evidence>
<sequence>MFGFGKKEEPLAEDENLYTPVTGEVVDLTTVPDPVFAGKMMGDGFAVEPTGSEVVAPVAGRITMIQGHAVGITRFDGLEVLVHMGIDTVSLNGAPFKIKVKDGQVVKGGQVIASADWEQIKIAKLPTTTMVLITNTADHLDQITVNTGQAAGGTIVGKATAK</sequence>
<dbReference type="GO" id="GO:0005886">
    <property type="term" value="C:plasma membrane"/>
    <property type="evidence" value="ECO:0007669"/>
    <property type="project" value="UniProtKB-SubCell"/>
</dbReference>
<evidence type="ECO:0000256" key="6">
    <source>
        <dbReference type="ARBA" id="ARBA00022683"/>
    </source>
</evidence>
<name>A0A069CRM8_WEIOS</name>
<dbReference type="Gene3D" id="2.70.70.10">
    <property type="entry name" value="Glucose Permease (Domain IIA)"/>
    <property type="match status" value="1"/>
</dbReference>
<keyword evidence="6" id="KW-0598">Phosphotransferase system</keyword>
<accession>A0A069CRM8</accession>
<dbReference type="SUPFAM" id="SSF51261">
    <property type="entry name" value="Duplicated hybrid motif"/>
    <property type="match status" value="1"/>
</dbReference>
<dbReference type="GO" id="GO:0016301">
    <property type="term" value="F:kinase activity"/>
    <property type="evidence" value="ECO:0007669"/>
    <property type="project" value="UniProtKB-KW"/>
</dbReference>
<dbReference type="FunFam" id="2.70.70.10:FF:000001">
    <property type="entry name" value="PTS system glucose-specific IIA component"/>
    <property type="match status" value="1"/>
</dbReference>
<dbReference type="OrthoDB" id="9769191at2"/>
<keyword evidence="3" id="KW-0813">Transport</keyword>
<dbReference type="PANTHER" id="PTHR45008:SF1">
    <property type="entry name" value="PTS SYSTEM GLUCOSE-SPECIFIC EIIA COMPONENT"/>
    <property type="match status" value="1"/>
</dbReference>
<evidence type="ECO:0000313" key="9">
    <source>
        <dbReference type="EMBL" id="GAK30425.1"/>
    </source>
</evidence>
<dbReference type="EMBL" id="DF820486">
    <property type="protein sequence ID" value="GAK30425.1"/>
    <property type="molecule type" value="Genomic_DNA"/>
</dbReference>
<dbReference type="AlphaFoldDB" id="A0A069CRM8"/>
<evidence type="ECO:0000256" key="7">
    <source>
        <dbReference type="ARBA" id="ARBA00022777"/>
    </source>
</evidence>
<evidence type="ECO:0000259" key="8">
    <source>
        <dbReference type="PROSITE" id="PS51093"/>
    </source>
</evidence>
<evidence type="ECO:0000256" key="5">
    <source>
        <dbReference type="ARBA" id="ARBA00022679"/>
    </source>
</evidence>
<dbReference type="GO" id="GO:0005737">
    <property type="term" value="C:cytoplasm"/>
    <property type="evidence" value="ECO:0007669"/>
    <property type="project" value="UniProtKB-SubCell"/>
</dbReference>
<gene>
    <name evidence="9" type="ORF">WOSG25_030210</name>
</gene>
<dbReference type="InterPro" id="IPR050890">
    <property type="entry name" value="PTS_EIIA_component"/>
</dbReference>
<dbReference type="STRING" id="1329250.WOSG25_030210"/>
<evidence type="ECO:0000313" key="10">
    <source>
        <dbReference type="Proteomes" id="UP000030643"/>
    </source>
</evidence>
<reference evidence="10" key="1">
    <citation type="journal article" date="2014" name="Genome Announc.">
        <title>Draft genome sequence of Weissella oryzae SG25T, isolated from fermented rice grains.</title>
        <authorList>
            <person name="Tanizawa Y."/>
            <person name="Fujisawa T."/>
            <person name="Mochizuki T."/>
            <person name="Kaminuma E."/>
            <person name="Suzuki Y."/>
            <person name="Nakamura Y."/>
            <person name="Tohno M."/>
        </authorList>
    </citation>
    <scope>NUCLEOTIDE SEQUENCE [LARGE SCALE GENOMIC DNA]</scope>
    <source>
        <strain evidence="10">DSM 25784 / JCM 18191 / LMG 30913 / SG25</strain>
    </source>
</reference>
<keyword evidence="4" id="KW-0762">Sugar transport</keyword>
<feature type="domain" description="PTS EIIA type-1" evidence="8">
    <location>
        <begin position="33"/>
        <end position="135"/>
    </location>
</feature>
<keyword evidence="5" id="KW-0808">Transferase</keyword>
<dbReference type="PANTHER" id="PTHR45008">
    <property type="entry name" value="PTS SYSTEM GLUCOSE-SPECIFIC EIIA COMPONENT"/>
    <property type="match status" value="1"/>
</dbReference>
<proteinExistence type="predicted"/>
<dbReference type="InterPro" id="IPR011055">
    <property type="entry name" value="Dup_hybrid_motif"/>
</dbReference>
<dbReference type="InterPro" id="IPR001127">
    <property type="entry name" value="PTS_EIIA_1_perm"/>
</dbReference>
<dbReference type="GO" id="GO:0009401">
    <property type="term" value="P:phosphoenolpyruvate-dependent sugar phosphotransferase system"/>
    <property type="evidence" value="ECO:0007669"/>
    <property type="project" value="UniProtKB-KW"/>
</dbReference>
<dbReference type="RefSeq" id="WP_027698536.1">
    <property type="nucleotide sequence ID" value="NZ_DF820486.1"/>
</dbReference>
<comment type="subcellular location">
    <subcellularLocation>
        <location evidence="2">Cell membrane</location>
        <topology evidence="2">Multi-pass membrane protein</topology>
    </subcellularLocation>
    <subcellularLocation>
        <location evidence="1">Cytoplasm</location>
    </subcellularLocation>
</comment>
<dbReference type="Proteomes" id="UP000030643">
    <property type="component" value="Unassembled WGS sequence"/>
</dbReference>
<dbReference type="PROSITE" id="PS00371">
    <property type="entry name" value="PTS_EIIA_TYPE_1_HIS"/>
    <property type="match status" value="1"/>
</dbReference>
<evidence type="ECO:0000256" key="4">
    <source>
        <dbReference type="ARBA" id="ARBA00022597"/>
    </source>
</evidence>
<dbReference type="NCBIfam" id="TIGR00830">
    <property type="entry name" value="PTBA"/>
    <property type="match status" value="1"/>
</dbReference>
<keyword evidence="7" id="KW-0418">Kinase</keyword>
<evidence type="ECO:0000256" key="2">
    <source>
        <dbReference type="ARBA" id="ARBA00004651"/>
    </source>
</evidence>
<dbReference type="PROSITE" id="PS51093">
    <property type="entry name" value="PTS_EIIA_TYPE_1"/>
    <property type="match status" value="1"/>
</dbReference>
<dbReference type="Pfam" id="PF00358">
    <property type="entry name" value="PTS_EIIA_1"/>
    <property type="match status" value="1"/>
</dbReference>
<protein>
    <submittedName>
        <fullName evidence="9">PTS family glucose/glucoside (Glc) portercomponent IIA</fullName>
    </submittedName>
</protein>